<dbReference type="Gene3D" id="1.10.30.50">
    <property type="match status" value="1"/>
</dbReference>
<organism evidence="1 2">
    <name type="scientific">Piscinibacter terrae</name>
    <dbReference type="NCBI Taxonomy" id="2496871"/>
    <lineage>
        <taxon>Bacteria</taxon>
        <taxon>Pseudomonadati</taxon>
        <taxon>Pseudomonadota</taxon>
        <taxon>Betaproteobacteria</taxon>
        <taxon>Burkholderiales</taxon>
        <taxon>Sphaerotilaceae</taxon>
        <taxon>Piscinibacter</taxon>
    </lineage>
</organism>
<dbReference type="CDD" id="cd00085">
    <property type="entry name" value="HNHc"/>
    <property type="match status" value="1"/>
</dbReference>
<dbReference type="Proteomes" id="UP000267464">
    <property type="component" value="Unassembled WGS sequence"/>
</dbReference>
<protein>
    <recommendedName>
        <fullName evidence="3">HNH endonuclease</fullName>
    </recommendedName>
</protein>
<keyword evidence="2" id="KW-1185">Reference proteome</keyword>
<reference evidence="1 2" key="1">
    <citation type="submission" date="2018-08" db="EMBL/GenBank/DDBJ databases">
        <authorList>
            <person name="Khan S.A."/>
            <person name="Jeon C.O."/>
            <person name="Chun B.H."/>
            <person name="Jeong S.E."/>
        </authorList>
    </citation>
    <scope>NUCLEOTIDE SEQUENCE [LARGE SCALE GENOMIC DNA]</scope>
    <source>
        <strain evidence="1 2">S-16</strain>
    </source>
</reference>
<dbReference type="EMBL" id="QUSW01000005">
    <property type="protein sequence ID" value="RQP23069.1"/>
    <property type="molecule type" value="Genomic_DNA"/>
</dbReference>
<gene>
    <name evidence="1" type="ORF">DZC73_18255</name>
</gene>
<proteinExistence type="predicted"/>
<comment type="caution">
    <text evidence="1">The sequence shown here is derived from an EMBL/GenBank/DDBJ whole genome shotgun (WGS) entry which is preliminary data.</text>
</comment>
<accession>A0A3N7JPU4</accession>
<dbReference type="AlphaFoldDB" id="A0A3N7JPU4"/>
<sequence length="250" mass="27670">MTAEEHTGIKQLAKEGALDWSTKDGPYGALIVKFRAEAKEHYYRQQRRRCCYCSVEFQDHKLTYDAEHILDKADYKEYMFEPANLAAACKHCNGSKSNRSISATGERFATLSTTSGDYLIVHPHLDEWDHHLKFDEIGRIVPQAGSLKGRETSRICEFAALNATRLADEFAITRDGAAETALRTFHEVNDVARKRELLALLTDMAAHFDHAGSRAVIGALQSEIDEEGSLLAAGTAVLAADSNSADHADI</sequence>
<evidence type="ECO:0000313" key="1">
    <source>
        <dbReference type="EMBL" id="RQP23069.1"/>
    </source>
</evidence>
<reference evidence="1 2" key="2">
    <citation type="submission" date="2018-12" db="EMBL/GenBank/DDBJ databases">
        <title>Rhizobacter gummiphilus sp. nov., a rubber-degrading bacterium isolated from the soil of a botanical garden in Japan.</title>
        <authorList>
            <person name="Shunsuke S.S."/>
        </authorList>
    </citation>
    <scope>NUCLEOTIDE SEQUENCE [LARGE SCALE GENOMIC DNA]</scope>
    <source>
        <strain evidence="1 2">S-16</strain>
    </source>
</reference>
<evidence type="ECO:0000313" key="2">
    <source>
        <dbReference type="Proteomes" id="UP000267464"/>
    </source>
</evidence>
<dbReference type="InterPro" id="IPR003615">
    <property type="entry name" value="HNH_nuc"/>
</dbReference>
<name>A0A3N7JPU4_9BURK</name>
<evidence type="ECO:0008006" key="3">
    <source>
        <dbReference type="Google" id="ProtNLM"/>
    </source>
</evidence>